<sequence>MANALEKHSQLEKQLKVEAEEQSWLNSKIAEIATIYPEVENVSMLAELLITKLVPMVGPFAGLFM</sequence>
<comment type="caution">
    <text evidence="1">The sequence shown here is derived from an EMBL/GenBank/DDBJ whole genome shotgun (WGS) entry which is preliminary data.</text>
</comment>
<dbReference type="Proteomes" id="UP001523262">
    <property type="component" value="Unassembled WGS sequence"/>
</dbReference>
<reference evidence="1 2" key="1">
    <citation type="submission" date="2022-06" db="EMBL/GenBank/DDBJ databases">
        <authorList>
            <person name="Jeon C.O."/>
        </authorList>
    </citation>
    <scope>NUCLEOTIDE SEQUENCE [LARGE SCALE GENOMIC DNA]</scope>
    <source>
        <strain evidence="1 2">KCTC 13943</strain>
    </source>
</reference>
<keyword evidence="2" id="KW-1185">Reference proteome</keyword>
<accession>A0ABT0W9C6</accession>
<evidence type="ECO:0000313" key="2">
    <source>
        <dbReference type="Proteomes" id="UP001523262"/>
    </source>
</evidence>
<organism evidence="1 2">
    <name type="scientific">Neobacillus pocheonensis</name>
    <dbReference type="NCBI Taxonomy" id="363869"/>
    <lineage>
        <taxon>Bacteria</taxon>
        <taxon>Bacillati</taxon>
        <taxon>Bacillota</taxon>
        <taxon>Bacilli</taxon>
        <taxon>Bacillales</taxon>
        <taxon>Bacillaceae</taxon>
        <taxon>Neobacillus</taxon>
    </lineage>
</organism>
<name>A0ABT0W9C6_9BACI</name>
<proteinExistence type="predicted"/>
<evidence type="ECO:0000313" key="1">
    <source>
        <dbReference type="EMBL" id="MCM2532936.1"/>
    </source>
</evidence>
<dbReference type="EMBL" id="JAMQCR010000001">
    <property type="protein sequence ID" value="MCM2532936.1"/>
    <property type="molecule type" value="Genomic_DNA"/>
</dbReference>
<gene>
    <name evidence="1" type="ORF">NDK43_11720</name>
</gene>
<protein>
    <submittedName>
        <fullName evidence="1">Uncharacterized protein</fullName>
    </submittedName>
</protein>